<evidence type="ECO:0000256" key="1">
    <source>
        <dbReference type="ARBA" id="ARBA00023125"/>
    </source>
</evidence>
<reference evidence="4" key="1">
    <citation type="journal article" date="2019" name="Int. J. Syst. Evol. Microbiol.">
        <title>The Global Catalogue of Microorganisms (GCM) 10K type strain sequencing project: providing services to taxonomists for standard genome sequencing and annotation.</title>
        <authorList>
            <consortium name="The Broad Institute Genomics Platform"/>
            <consortium name="The Broad Institute Genome Sequencing Center for Infectious Disease"/>
            <person name="Wu L."/>
            <person name="Ma J."/>
        </authorList>
    </citation>
    <scope>NUCLEOTIDE SEQUENCE [LARGE SCALE GENOMIC DNA]</scope>
    <source>
        <strain evidence="4">JCM 17925</strain>
    </source>
</reference>
<dbReference type="CDD" id="cd00093">
    <property type="entry name" value="HTH_XRE"/>
    <property type="match status" value="1"/>
</dbReference>
<protein>
    <recommendedName>
        <fullName evidence="2">HTH cro/C1-type domain-containing protein</fullName>
    </recommendedName>
</protein>
<sequence>MEPLQIGNKIKKLRELRNFTQDYMAEALQMSQAGYGKIERDETDISLSRLQQIASVLKVELNELIGFDDKLVIFGAMHTHATANNGVFLGKENFDNERKLYEGQIKQLEEQVVYLKGLLDKVLR</sequence>
<dbReference type="SMART" id="SM00530">
    <property type="entry name" value="HTH_XRE"/>
    <property type="match status" value="1"/>
</dbReference>
<dbReference type="InterPro" id="IPR010982">
    <property type="entry name" value="Lambda_DNA-bd_dom_sf"/>
</dbReference>
<organism evidence="3 4">
    <name type="scientific">Nibrella viscosa</name>
    <dbReference type="NCBI Taxonomy" id="1084524"/>
    <lineage>
        <taxon>Bacteria</taxon>
        <taxon>Pseudomonadati</taxon>
        <taxon>Bacteroidota</taxon>
        <taxon>Cytophagia</taxon>
        <taxon>Cytophagales</taxon>
        <taxon>Spirosomataceae</taxon>
        <taxon>Nibrella</taxon>
    </lineage>
</organism>
<dbReference type="EMBL" id="BAABHB010000016">
    <property type="protein sequence ID" value="GAA4418223.1"/>
    <property type="molecule type" value="Genomic_DNA"/>
</dbReference>
<dbReference type="SUPFAM" id="SSF47413">
    <property type="entry name" value="lambda repressor-like DNA-binding domains"/>
    <property type="match status" value="1"/>
</dbReference>
<dbReference type="Pfam" id="PF01381">
    <property type="entry name" value="HTH_3"/>
    <property type="match status" value="1"/>
</dbReference>
<gene>
    <name evidence="3" type="ORF">GCM10023187_51430</name>
</gene>
<comment type="caution">
    <text evidence="3">The sequence shown here is derived from an EMBL/GenBank/DDBJ whole genome shotgun (WGS) entry which is preliminary data.</text>
</comment>
<accession>A0ABP8KXN1</accession>
<keyword evidence="4" id="KW-1185">Reference proteome</keyword>
<dbReference type="Proteomes" id="UP001500936">
    <property type="component" value="Unassembled WGS sequence"/>
</dbReference>
<dbReference type="Gene3D" id="1.10.260.40">
    <property type="entry name" value="lambda repressor-like DNA-binding domains"/>
    <property type="match status" value="1"/>
</dbReference>
<keyword evidence="1" id="KW-0238">DNA-binding</keyword>
<evidence type="ECO:0000313" key="3">
    <source>
        <dbReference type="EMBL" id="GAA4418223.1"/>
    </source>
</evidence>
<dbReference type="InterPro" id="IPR001387">
    <property type="entry name" value="Cro/C1-type_HTH"/>
</dbReference>
<dbReference type="PANTHER" id="PTHR46558">
    <property type="entry name" value="TRACRIPTIONAL REGULATORY PROTEIN-RELATED-RELATED"/>
    <property type="match status" value="1"/>
</dbReference>
<proteinExistence type="predicted"/>
<name>A0ABP8KXN1_9BACT</name>
<dbReference type="PANTHER" id="PTHR46558:SF4">
    <property type="entry name" value="DNA-BIDING PHAGE PROTEIN"/>
    <property type="match status" value="1"/>
</dbReference>
<evidence type="ECO:0000259" key="2">
    <source>
        <dbReference type="PROSITE" id="PS50943"/>
    </source>
</evidence>
<dbReference type="PROSITE" id="PS50943">
    <property type="entry name" value="HTH_CROC1"/>
    <property type="match status" value="1"/>
</dbReference>
<feature type="domain" description="HTH cro/C1-type" evidence="2">
    <location>
        <begin position="10"/>
        <end position="64"/>
    </location>
</feature>
<dbReference type="RefSeq" id="WP_345270929.1">
    <property type="nucleotide sequence ID" value="NZ_BAABHB010000016.1"/>
</dbReference>
<evidence type="ECO:0000313" key="4">
    <source>
        <dbReference type="Proteomes" id="UP001500936"/>
    </source>
</evidence>